<gene>
    <name evidence="1" type="primary">ORF14799</name>
</gene>
<sequence length="55" mass="6362">MFLQFRDLVIFTIPLLVLQTIALNYCWLAILRAHVDKMGLKTLLLVTSCLSKIRN</sequence>
<feature type="non-terminal residue" evidence="1">
    <location>
        <position position="55"/>
    </location>
</feature>
<dbReference type="AlphaFoldDB" id="A0A0B6Y6Z3"/>
<dbReference type="EMBL" id="HACG01005039">
    <property type="protein sequence ID" value="CEK51904.1"/>
    <property type="molecule type" value="Transcribed_RNA"/>
</dbReference>
<evidence type="ECO:0000313" key="1">
    <source>
        <dbReference type="EMBL" id="CEK51904.1"/>
    </source>
</evidence>
<protein>
    <submittedName>
        <fullName evidence="1">Uncharacterized protein</fullName>
    </submittedName>
</protein>
<accession>A0A0B6Y6Z3</accession>
<proteinExistence type="predicted"/>
<organism evidence="1">
    <name type="scientific">Arion vulgaris</name>
    <dbReference type="NCBI Taxonomy" id="1028688"/>
    <lineage>
        <taxon>Eukaryota</taxon>
        <taxon>Metazoa</taxon>
        <taxon>Spiralia</taxon>
        <taxon>Lophotrochozoa</taxon>
        <taxon>Mollusca</taxon>
        <taxon>Gastropoda</taxon>
        <taxon>Heterobranchia</taxon>
        <taxon>Euthyneura</taxon>
        <taxon>Panpulmonata</taxon>
        <taxon>Eupulmonata</taxon>
        <taxon>Stylommatophora</taxon>
        <taxon>Helicina</taxon>
        <taxon>Arionoidea</taxon>
        <taxon>Arionidae</taxon>
        <taxon>Arion</taxon>
    </lineage>
</organism>
<name>A0A0B6Y6Z3_9EUPU</name>
<reference evidence="1" key="1">
    <citation type="submission" date="2014-12" db="EMBL/GenBank/DDBJ databases">
        <title>Insight into the proteome of Arion vulgaris.</title>
        <authorList>
            <person name="Aradska J."/>
            <person name="Bulat T."/>
            <person name="Smidak R."/>
            <person name="Sarate P."/>
            <person name="Gangsoo J."/>
            <person name="Sialana F."/>
            <person name="Bilban M."/>
            <person name="Lubec G."/>
        </authorList>
    </citation>
    <scope>NUCLEOTIDE SEQUENCE</scope>
    <source>
        <tissue evidence="1">Skin</tissue>
    </source>
</reference>